<dbReference type="Proteomes" id="UP000054703">
    <property type="component" value="Unassembled WGS sequence"/>
</dbReference>
<evidence type="ECO:0000313" key="2">
    <source>
        <dbReference type="EMBL" id="KTD53558.1"/>
    </source>
</evidence>
<dbReference type="AlphaFoldDB" id="A0A0W0YAC6"/>
<sequence>MPFTYEQIIELENPYEQLSNGDALAENAKVLNQLSEEEQKTLATKIIAACPESKFKQYGRHINALRSFEEDGFHAVISGAYQVRHRIFTLLDPRNKTPHSLFLEEFNPDLFNNFGDLAKEILKGNEQAIAERLALCTPEESRSKLARNVEITFPHSSFATKSKAAFAIRRNVDKLLGENPEQFFESRDFNKDAYNMFPSMFQTLLKGQEDQIGKKLSGLDSQDAIRRQLSLLHTEVFDEANPFKLIAEVMGPKIEQKKVSFQGTNPSRMFGHSRRQSISPKHLNETPKMSNETDDKKSEEGYEKSSFSC</sequence>
<gene>
    <name evidence="2" type="ORF">Lsan_3968</name>
</gene>
<evidence type="ECO:0000313" key="3">
    <source>
        <dbReference type="Proteomes" id="UP000054703"/>
    </source>
</evidence>
<proteinExistence type="predicted"/>
<reference evidence="2 3" key="1">
    <citation type="submission" date="2015-11" db="EMBL/GenBank/DDBJ databases">
        <title>Genomic analysis of 38 Legionella species identifies large and diverse effector repertoires.</title>
        <authorList>
            <person name="Burstein D."/>
            <person name="Amaro F."/>
            <person name="Zusman T."/>
            <person name="Lifshitz Z."/>
            <person name="Cohen O."/>
            <person name="Gilbert J.A."/>
            <person name="Pupko T."/>
            <person name="Shuman H.A."/>
            <person name="Segal G."/>
        </authorList>
    </citation>
    <scope>NUCLEOTIDE SEQUENCE [LARGE SCALE GENOMIC DNA]</scope>
    <source>
        <strain evidence="2 3">SC-63-C7</strain>
    </source>
</reference>
<evidence type="ECO:0000256" key="1">
    <source>
        <dbReference type="SAM" id="MobiDB-lite"/>
    </source>
</evidence>
<comment type="caution">
    <text evidence="2">The sequence shown here is derived from an EMBL/GenBank/DDBJ whole genome shotgun (WGS) entry which is preliminary data.</text>
</comment>
<protein>
    <recommendedName>
        <fullName evidence="4">Dot/Icm T4SS effector</fullName>
    </recommendedName>
</protein>
<evidence type="ECO:0008006" key="4">
    <source>
        <dbReference type="Google" id="ProtNLM"/>
    </source>
</evidence>
<dbReference type="RefSeq" id="WP_058515844.1">
    <property type="nucleotide sequence ID" value="NZ_CAAAIH010000006.1"/>
</dbReference>
<feature type="compositionally biased region" description="Basic and acidic residues" evidence="1">
    <location>
        <begin position="291"/>
        <end position="303"/>
    </location>
</feature>
<dbReference type="STRING" id="45074.Lsan_3968"/>
<accession>A0A0W0YAC6</accession>
<feature type="region of interest" description="Disordered" evidence="1">
    <location>
        <begin position="259"/>
        <end position="309"/>
    </location>
</feature>
<dbReference type="PATRIC" id="fig|45074.5.peg.4260"/>
<name>A0A0W0YAC6_9GAMM</name>
<dbReference type="NCBIfam" id="NF045532">
    <property type="entry name" value="T4SS_lpg0008"/>
    <property type="match status" value="1"/>
</dbReference>
<keyword evidence="3" id="KW-1185">Reference proteome</keyword>
<organism evidence="2 3">
    <name type="scientific">Legionella santicrucis</name>
    <dbReference type="NCBI Taxonomy" id="45074"/>
    <lineage>
        <taxon>Bacteria</taxon>
        <taxon>Pseudomonadati</taxon>
        <taxon>Pseudomonadota</taxon>
        <taxon>Gammaproteobacteria</taxon>
        <taxon>Legionellales</taxon>
        <taxon>Legionellaceae</taxon>
        <taxon>Legionella</taxon>
    </lineage>
</organism>
<dbReference type="EMBL" id="LNYU01000091">
    <property type="protein sequence ID" value="KTD53558.1"/>
    <property type="molecule type" value="Genomic_DNA"/>
</dbReference>
<dbReference type="OrthoDB" id="5652954at2"/>